<name>A0A067N0C8_BOTB1</name>
<feature type="domain" description="F-box" evidence="1">
    <location>
        <begin position="16"/>
        <end position="58"/>
    </location>
</feature>
<proteinExistence type="predicted"/>
<protein>
    <recommendedName>
        <fullName evidence="1">F-box domain-containing protein</fullName>
    </recommendedName>
</protein>
<dbReference type="PANTHER" id="PTHR38926">
    <property type="entry name" value="F-BOX DOMAIN CONTAINING PROTEIN, EXPRESSED"/>
    <property type="match status" value="1"/>
</dbReference>
<gene>
    <name evidence="2" type="ORF">BOTBODRAFT_141576</name>
</gene>
<dbReference type="InterPro" id="IPR001810">
    <property type="entry name" value="F-box_dom"/>
</dbReference>
<reference evidence="3" key="1">
    <citation type="journal article" date="2014" name="Proc. Natl. Acad. Sci. U.S.A.">
        <title>Extensive sampling of basidiomycete genomes demonstrates inadequacy of the white-rot/brown-rot paradigm for wood decay fungi.</title>
        <authorList>
            <person name="Riley R."/>
            <person name="Salamov A.A."/>
            <person name="Brown D.W."/>
            <person name="Nagy L.G."/>
            <person name="Floudas D."/>
            <person name="Held B.W."/>
            <person name="Levasseur A."/>
            <person name="Lombard V."/>
            <person name="Morin E."/>
            <person name="Otillar R."/>
            <person name="Lindquist E.A."/>
            <person name="Sun H."/>
            <person name="LaButti K.M."/>
            <person name="Schmutz J."/>
            <person name="Jabbour D."/>
            <person name="Luo H."/>
            <person name="Baker S.E."/>
            <person name="Pisabarro A.G."/>
            <person name="Walton J.D."/>
            <person name="Blanchette R.A."/>
            <person name="Henrissat B."/>
            <person name="Martin F."/>
            <person name="Cullen D."/>
            <person name="Hibbett D.S."/>
            <person name="Grigoriev I.V."/>
        </authorList>
    </citation>
    <scope>NUCLEOTIDE SEQUENCE [LARGE SCALE GENOMIC DNA]</scope>
    <source>
        <strain evidence="3">FD-172 SS1</strain>
    </source>
</reference>
<dbReference type="InterPro" id="IPR032675">
    <property type="entry name" value="LRR_dom_sf"/>
</dbReference>
<sequence>MDMRASETANTGAVVNRLPAESLLDIFKFEPDSFLGFSHVCRQWRELIHGCSLFWATIKICLSNLELDQQAAYWLERAGNRSLSIIIQSKHFRNDPEDDDQLVPLARILRGHMARCEELEIVALPQQIRRFVEACAGDTPLLRQMIVNVPYEYRNEDPLDLYLPLVIPFTLPSDHASPPCTIVRFQAWFPMFLSFGAAITELDIEGSVTIGRTDDLLHMLRSCPNLVKFDLYGEMKRIGESSHDALVVLPHLTNLRTPYIPDVENLLDYLDLPSLQCLDVYEFEWAEVMVDTFWDLFYDCPSLSDISLAYSIRCAETDPPDLVEDTLSLPLVTHFKFRGNVVANTLLRRLALPNVQELDLRDVPSDIVHELISFSTQLRRASFRGSMEIIEELPTIILPTLVSLEIARGFEYIDRLHLPQLSSLKLSGTYGLPHDPPELFLGTSLSALMGRSAPPLVTLRLEHLDVSDQSLIWCLERLPLLEELYLLNTATTDAVLHAVAYRDGNPIVPRLTRFKFYSIPITPAGVISFLSSRLGNGETPLESAATAAGGARPRLKGSVTFDDFGSVSQDDRATIRSMGNFLSMF</sequence>
<evidence type="ECO:0000259" key="1">
    <source>
        <dbReference type="Pfam" id="PF12937"/>
    </source>
</evidence>
<dbReference type="Gene3D" id="1.20.1280.50">
    <property type="match status" value="1"/>
</dbReference>
<dbReference type="HOGENOM" id="CLU_019609_0_0_1"/>
<keyword evidence="3" id="KW-1185">Reference proteome</keyword>
<dbReference type="AlphaFoldDB" id="A0A067N0C8"/>
<dbReference type="Pfam" id="PF12937">
    <property type="entry name" value="F-box-like"/>
    <property type="match status" value="1"/>
</dbReference>
<dbReference type="Proteomes" id="UP000027195">
    <property type="component" value="Unassembled WGS sequence"/>
</dbReference>
<dbReference type="SUPFAM" id="SSF52047">
    <property type="entry name" value="RNI-like"/>
    <property type="match status" value="1"/>
</dbReference>
<dbReference type="Gene3D" id="3.80.10.10">
    <property type="entry name" value="Ribonuclease Inhibitor"/>
    <property type="match status" value="1"/>
</dbReference>
<dbReference type="EMBL" id="KL198016">
    <property type="protein sequence ID" value="KDQ21304.1"/>
    <property type="molecule type" value="Genomic_DNA"/>
</dbReference>
<dbReference type="PANTHER" id="PTHR38926:SF5">
    <property type="entry name" value="F-BOX AND LEUCINE-RICH REPEAT PROTEIN 6"/>
    <property type="match status" value="1"/>
</dbReference>
<evidence type="ECO:0000313" key="2">
    <source>
        <dbReference type="EMBL" id="KDQ21304.1"/>
    </source>
</evidence>
<accession>A0A067N0C8</accession>
<dbReference type="OrthoDB" id="3249706at2759"/>
<evidence type="ECO:0000313" key="3">
    <source>
        <dbReference type="Proteomes" id="UP000027195"/>
    </source>
</evidence>
<organism evidence="2 3">
    <name type="scientific">Botryobasidium botryosum (strain FD-172 SS1)</name>
    <dbReference type="NCBI Taxonomy" id="930990"/>
    <lineage>
        <taxon>Eukaryota</taxon>
        <taxon>Fungi</taxon>
        <taxon>Dikarya</taxon>
        <taxon>Basidiomycota</taxon>
        <taxon>Agaricomycotina</taxon>
        <taxon>Agaricomycetes</taxon>
        <taxon>Cantharellales</taxon>
        <taxon>Botryobasidiaceae</taxon>
        <taxon>Botryobasidium</taxon>
    </lineage>
</organism>
<dbReference type="InParanoid" id="A0A067N0C8"/>